<protein>
    <submittedName>
        <fullName evidence="1">Uncharacterized protein</fullName>
    </submittedName>
</protein>
<evidence type="ECO:0000313" key="2">
    <source>
        <dbReference type="Proteomes" id="UP000012106"/>
    </source>
</evidence>
<proteinExistence type="predicted"/>
<dbReference type="EMBL" id="AHMU02000049">
    <property type="protein sequence ID" value="EMN21705.1"/>
    <property type="molecule type" value="Genomic_DNA"/>
</dbReference>
<comment type="caution">
    <text evidence="1">The sequence shown here is derived from an EMBL/GenBank/DDBJ whole genome shotgun (WGS) entry which is preliminary data.</text>
</comment>
<accession>M6JQ58</accession>
<name>M6JQ58_9LEPT</name>
<dbReference type="AlphaFoldDB" id="M6JQ58"/>
<evidence type="ECO:0000313" key="1">
    <source>
        <dbReference type="EMBL" id="EMN21705.1"/>
    </source>
</evidence>
<organism evidence="1 2">
    <name type="scientific">Leptospira santarosai serovar Arenal str. MAVJ 401</name>
    <dbReference type="NCBI Taxonomy" id="1049976"/>
    <lineage>
        <taxon>Bacteria</taxon>
        <taxon>Pseudomonadati</taxon>
        <taxon>Spirochaetota</taxon>
        <taxon>Spirochaetia</taxon>
        <taxon>Leptospirales</taxon>
        <taxon>Leptospiraceae</taxon>
        <taxon>Leptospira</taxon>
    </lineage>
</organism>
<dbReference type="Proteomes" id="UP000012106">
    <property type="component" value="Unassembled WGS sequence"/>
</dbReference>
<gene>
    <name evidence="1" type="ORF">LEP1GSC063_3755</name>
</gene>
<sequence length="41" mass="5022">MELNQYRMYEKIRFDTFVSNLIRNKNYISSFGRISAKKFLV</sequence>
<reference evidence="1 2" key="1">
    <citation type="submission" date="2013-01" db="EMBL/GenBank/DDBJ databases">
        <authorList>
            <person name="Harkins D.M."/>
            <person name="Durkin A.S."/>
            <person name="Brinkac L.M."/>
            <person name="Haft D.H."/>
            <person name="Selengut J.D."/>
            <person name="Sanka R."/>
            <person name="DePew J."/>
            <person name="Purushe J."/>
            <person name="Hartskeerl R.A."/>
            <person name="Ahmed A."/>
            <person name="van der Linden H."/>
            <person name="Goris M.G.A."/>
            <person name="Vinetz J.M."/>
            <person name="Sutton G.G."/>
            <person name="Nierman W.C."/>
            <person name="Fouts D.E."/>
        </authorList>
    </citation>
    <scope>NUCLEOTIDE SEQUENCE [LARGE SCALE GENOMIC DNA]</scope>
    <source>
        <strain evidence="1 2">MAVJ 401</strain>
    </source>
</reference>